<protein>
    <submittedName>
        <fullName evidence="1">Uncharacterized protein</fullName>
    </submittedName>
</protein>
<reference evidence="2" key="1">
    <citation type="submission" date="2024-04" db="EMBL/GenBank/DDBJ databases">
        <authorList>
            <person name="Shaw F."/>
            <person name="Minotto A."/>
        </authorList>
    </citation>
    <scope>NUCLEOTIDE SEQUENCE [LARGE SCALE GENOMIC DNA]</scope>
</reference>
<keyword evidence="2" id="KW-1185">Reference proteome</keyword>
<evidence type="ECO:0000313" key="1">
    <source>
        <dbReference type="EMBL" id="CAL1712494.1"/>
    </source>
</evidence>
<accession>A0ABP1E0W5</accession>
<name>A0ABP1E0W5_9APHY</name>
<gene>
    <name evidence="1" type="ORF">GFSPODELE1_LOCUS8854</name>
</gene>
<evidence type="ECO:0000313" key="2">
    <source>
        <dbReference type="Proteomes" id="UP001497453"/>
    </source>
</evidence>
<dbReference type="EMBL" id="OZ037950">
    <property type="protein sequence ID" value="CAL1712494.1"/>
    <property type="molecule type" value="Genomic_DNA"/>
</dbReference>
<proteinExistence type="predicted"/>
<dbReference type="Proteomes" id="UP001497453">
    <property type="component" value="Chromosome 7"/>
</dbReference>
<sequence length="391" mass="44047">MPSAVSVYEHAQISTNHRCLKGVFISGQFLSLWTSQSEVTPNSFKFRMAQEPKALTPEQVDFFLENGYAVIKQAFTKEQAAEWTKTMWIRLGLNPNDKSTWDRERIHMPWHHRETVASFAPKAWEAIKDLLGGEERIDEKSSSWGDSFIVNLGTPELEQEGSDVVPQDLGNWHVDGDFLVHFLDSPEQALLVIPLYSDIKPRGGGTFIATDGIDYIANYLAAHPEGVLPISLSFVPSNSTTADPKNDPGYWSHLEAAKKCNNFVELTGEIGDVILMHPLMLHSASKNHLRIPRVITNPPVSLREPFNFNRENPEEFSIVERKTLQALGVDKLDFKSTTERRNVLPKRVELQNKMLEDEKKRLADLAAQVQTTATATMSLQRAPPVRHIIAV</sequence>
<dbReference type="SUPFAM" id="SSF51197">
    <property type="entry name" value="Clavaminate synthase-like"/>
    <property type="match status" value="1"/>
</dbReference>
<dbReference type="Gene3D" id="2.60.120.620">
    <property type="entry name" value="q2cbj1_9rhob like domain"/>
    <property type="match status" value="1"/>
</dbReference>
<organism evidence="1 2">
    <name type="scientific">Somion occarium</name>
    <dbReference type="NCBI Taxonomy" id="3059160"/>
    <lineage>
        <taxon>Eukaryota</taxon>
        <taxon>Fungi</taxon>
        <taxon>Dikarya</taxon>
        <taxon>Basidiomycota</taxon>
        <taxon>Agaricomycotina</taxon>
        <taxon>Agaricomycetes</taxon>
        <taxon>Polyporales</taxon>
        <taxon>Cerrenaceae</taxon>
        <taxon>Somion</taxon>
    </lineage>
</organism>